<feature type="compositionally biased region" description="Basic residues" evidence="7">
    <location>
        <begin position="913"/>
        <end position="924"/>
    </location>
</feature>
<dbReference type="VEuPathDB" id="FungiDB:AMAG_13851"/>
<evidence type="ECO:0000256" key="4">
    <source>
        <dbReference type="ARBA" id="ARBA00022833"/>
    </source>
</evidence>
<dbReference type="GO" id="GO:0045944">
    <property type="term" value="P:positive regulation of transcription by RNA polymerase II"/>
    <property type="evidence" value="ECO:0007669"/>
    <property type="project" value="TreeGrafter"/>
</dbReference>
<evidence type="ECO:0000256" key="3">
    <source>
        <dbReference type="ARBA" id="ARBA00022771"/>
    </source>
</evidence>
<dbReference type="PRINTS" id="PR00619">
    <property type="entry name" value="GATAZNFINGER"/>
</dbReference>
<dbReference type="InterPro" id="IPR013088">
    <property type="entry name" value="Znf_NHR/GATA"/>
</dbReference>
<evidence type="ECO:0000313" key="10">
    <source>
        <dbReference type="Proteomes" id="UP000054350"/>
    </source>
</evidence>
<dbReference type="Pfam" id="PF00320">
    <property type="entry name" value="GATA"/>
    <property type="match status" value="2"/>
</dbReference>
<dbReference type="GO" id="GO:0000981">
    <property type="term" value="F:DNA-binding transcription factor activity, RNA polymerase II-specific"/>
    <property type="evidence" value="ECO:0007669"/>
    <property type="project" value="TreeGrafter"/>
</dbReference>
<dbReference type="eggNOG" id="KOG1601">
    <property type="taxonomic scope" value="Eukaryota"/>
</dbReference>
<sequence length="973" mass="98699">MHDHQPFAPPGPGPGPGPGTHAPARPPPLPPSRSDPPFPRASPDLASLLLGVHGAHLPPHLGPAANADWRRAGPNSTTRPAMAQAPNSAMPPPPPPPPPAPAHHHLYLSAHAPTGPLFTMHAPGPAAGQPAADSMTDHAVPPPYPPGAATAQYPAANSQYPIAAPVGTENGVPPTLSTGFPPHRAASGAHAAYPAAGPGPGPPHPHPGHHPLQNPTMHAATYAGSTVHSAPAPFAPSTVQSAAAPTQPPPPPPVAPAAPAPASIDSVPAIPDALRGVVPQGVDESSFWLGMQAANSTFTTMLLSQLSPAAQSQLLAALLQNVNPFTAASAVAAAVAASGSGAGAQGTSQPQPPQQMVAQQAPAPAPVPPNVPPQPPMSHPAAGAVFVPSTNAAGTPDGGHGHGGPFSQHAHANVPSHPHQSAPGLAREYPTAPPHFNFHALHGHNDSVPTDAHHPAAVVPLPPPPVSGPGWPLTDHGSRDPFQQLLSPPHAPTTTAPPPISLSSPHHTFAPELRLSPASLAALEPFSSDTVETASHATLLHLRTPPGPMDTGPPGAEHSASETAASTPRPPPSLLDTDATMTDADAASTDLAVLLADPFAFCDPLAGGAIQPVSFLPPPQATALESAISHVGGPVPFHLPPCLGDAPMPQDALCPLADGTPRGDTPLALMAMLDIEDFLVDAALAGGGGEGDPAGVGLGVPEPAVSIGFDSVEGGSSTAAAAPRRRRARTKSVVAGGGSDKMEVDGAKQVKAARKRRKTDSSDAGETRPAPPPPLPLLAPMPPPASRSASTTDAGSSAADDEDDEMPEYKCAHCGTTKTPLWRRGENEEVLCNACGLYVKNNKRPRPLTLCQSATVRAPAEPAPPPECANCGTNTTSLWRRSKDGDPWCNACALYYKLHGKTRPATMRATVVKKRNRYPKKTRAKSGSAEPSAGTTPTPTPTPTPAPDRDVVGAPDPVMPATATNGLTPFAPG</sequence>
<name>A0A0L0T2W0_ALLM3</name>
<feature type="compositionally biased region" description="Low complexity" evidence="7">
    <location>
        <begin position="186"/>
        <end position="196"/>
    </location>
</feature>
<protein>
    <recommendedName>
        <fullName evidence="8">GATA-type domain-containing protein</fullName>
    </recommendedName>
</protein>
<dbReference type="PROSITE" id="PS50114">
    <property type="entry name" value="GATA_ZN_FINGER_2"/>
    <property type="match status" value="2"/>
</dbReference>
<feature type="region of interest" description="Disordered" evidence="7">
    <location>
        <begin position="186"/>
        <end position="261"/>
    </location>
</feature>
<dbReference type="Gene3D" id="3.30.50.10">
    <property type="entry name" value="Erythroid Transcription Factor GATA-1, subunit A"/>
    <property type="match status" value="2"/>
</dbReference>
<dbReference type="CDD" id="cd00202">
    <property type="entry name" value="ZnF_GATA"/>
    <property type="match status" value="2"/>
</dbReference>
<feature type="domain" description="GATA-type" evidence="8">
    <location>
        <begin position="805"/>
        <end position="859"/>
    </location>
</feature>
<feature type="region of interest" description="Disordered" evidence="7">
    <location>
        <begin position="913"/>
        <end position="973"/>
    </location>
</feature>
<comment type="subcellular location">
    <subcellularLocation>
        <location evidence="1">Nucleus</location>
    </subcellularLocation>
</comment>
<feature type="compositionally biased region" description="Pro residues" evidence="7">
    <location>
        <begin position="89"/>
        <end position="101"/>
    </location>
</feature>
<dbReference type="SMART" id="SM00401">
    <property type="entry name" value="ZnF_GATA"/>
    <property type="match status" value="2"/>
</dbReference>
<feature type="region of interest" description="Disordered" evidence="7">
    <location>
        <begin position="541"/>
        <end position="579"/>
    </location>
</feature>
<evidence type="ECO:0000256" key="2">
    <source>
        <dbReference type="ARBA" id="ARBA00022723"/>
    </source>
</evidence>
<feature type="compositionally biased region" description="Pro residues" evidence="7">
    <location>
        <begin position="246"/>
        <end position="259"/>
    </location>
</feature>
<dbReference type="OMA" id="ANYAANM"/>
<feature type="compositionally biased region" description="Pro residues" evidence="7">
    <location>
        <begin position="769"/>
        <end position="785"/>
    </location>
</feature>
<reference evidence="9 10" key="1">
    <citation type="submission" date="2009-11" db="EMBL/GenBank/DDBJ databases">
        <title>Annotation of Allomyces macrogynus ATCC 38327.</title>
        <authorList>
            <consortium name="The Broad Institute Genome Sequencing Platform"/>
            <person name="Russ C."/>
            <person name="Cuomo C."/>
            <person name="Burger G."/>
            <person name="Gray M.W."/>
            <person name="Holland P.W.H."/>
            <person name="King N."/>
            <person name="Lang F.B.F."/>
            <person name="Roger A.J."/>
            <person name="Ruiz-Trillo I."/>
            <person name="Young S.K."/>
            <person name="Zeng Q."/>
            <person name="Gargeya S."/>
            <person name="Fitzgerald M."/>
            <person name="Haas B."/>
            <person name="Abouelleil A."/>
            <person name="Alvarado L."/>
            <person name="Arachchi H.M."/>
            <person name="Berlin A."/>
            <person name="Chapman S.B."/>
            <person name="Gearin G."/>
            <person name="Goldberg J."/>
            <person name="Griggs A."/>
            <person name="Gujja S."/>
            <person name="Hansen M."/>
            <person name="Heiman D."/>
            <person name="Howarth C."/>
            <person name="Larimer J."/>
            <person name="Lui A."/>
            <person name="MacDonald P.J.P."/>
            <person name="McCowen C."/>
            <person name="Montmayeur A."/>
            <person name="Murphy C."/>
            <person name="Neiman D."/>
            <person name="Pearson M."/>
            <person name="Priest M."/>
            <person name="Roberts A."/>
            <person name="Saif S."/>
            <person name="Shea T."/>
            <person name="Sisk P."/>
            <person name="Stolte C."/>
            <person name="Sykes S."/>
            <person name="Wortman J."/>
            <person name="Nusbaum C."/>
            <person name="Birren B."/>
        </authorList>
    </citation>
    <scope>NUCLEOTIDE SEQUENCE [LARGE SCALE GENOMIC DNA]</scope>
    <source>
        <strain evidence="9 10">ATCC 38327</strain>
    </source>
</reference>
<feature type="compositionally biased region" description="Pro residues" evidence="7">
    <location>
        <begin position="489"/>
        <end position="500"/>
    </location>
</feature>
<feature type="compositionally biased region" description="Pro residues" evidence="7">
    <location>
        <begin position="363"/>
        <end position="378"/>
    </location>
</feature>
<feature type="compositionally biased region" description="Low complexity" evidence="7">
    <location>
        <begin position="340"/>
        <end position="362"/>
    </location>
</feature>
<feature type="region of interest" description="Disordered" evidence="7">
    <location>
        <begin position="340"/>
        <end position="507"/>
    </location>
</feature>
<reference evidence="10" key="2">
    <citation type="submission" date="2009-11" db="EMBL/GenBank/DDBJ databases">
        <title>The Genome Sequence of Allomyces macrogynus strain ATCC 38327.</title>
        <authorList>
            <consortium name="The Broad Institute Genome Sequencing Platform"/>
            <person name="Russ C."/>
            <person name="Cuomo C."/>
            <person name="Shea T."/>
            <person name="Young S.K."/>
            <person name="Zeng Q."/>
            <person name="Koehrsen M."/>
            <person name="Haas B."/>
            <person name="Borodovsky M."/>
            <person name="Guigo R."/>
            <person name="Alvarado L."/>
            <person name="Berlin A."/>
            <person name="Borenstein D."/>
            <person name="Chen Z."/>
            <person name="Engels R."/>
            <person name="Freedman E."/>
            <person name="Gellesch M."/>
            <person name="Goldberg J."/>
            <person name="Griggs A."/>
            <person name="Gujja S."/>
            <person name="Heiman D."/>
            <person name="Hepburn T."/>
            <person name="Howarth C."/>
            <person name="Jen D."/>
            <person name="Larson L."/>
            <person name="Lewis B."/>
            <person name="Mehta T."/>
            <person name="Park D."/>
            <person name="Pearson M."/>
            <person name="Roberts A."/>
            <person name="Saif S."/>
            <person name="Shenoy N."/>
            <person name="Sisk P."/>
            <person name="Stolte C."/>
            <person name="Sykes S."/>
            <person name="Walk T."/>
            <person name="White J."/>
            <person name="Yandava C."/>
            <person name="Burger G."/>
            <person name="Gray M.W."/>
            <person name="Holland P.W.H."/>
            <person name="King N."/>
            <person name="Lang F.B.F."/>
            <person name="Roger A.J."/>
            <person name="Ruiz-Trillo I."/>
            <person name="Lander E."/>
            <person name="Nusbaum C."/>
        </authorList>
    </citation>
    <scope>NUCLEOTIDE SEQUENCE [LARGE SCALE GENOMIC DNA]</scope>
    <source>
        <strain evidence="10">ATCC 38327</strain>
    </source>
</reference>
<dbReference type="EMBL" id="GG745359">
    <property type="protein sequence ID" value="KNE68975.1"/>
    <property type="molecule type" value="Genomic_DNA"/>
</dbReference>
<dbReference type="Proteomes" id="UP000054350">
    <property type="component" value="Unassembled WGS sequence"/>
</dbReference>
<feature type="region of interest" description="Disordered" evidence="7">
    <location>
        <begin position="708"/>
        <end position="806"/>
    </location>
</feature>
<dbReference type="GO" id="GO:0008270">
    <property type="term" value="F:zinc ion binding"/>
    <property type="evidence" value="ECO:0007669"/>
    <property type="project" value="UniProtKB-KW"/>
</dbReference>
<keyword evidence="3 6" id="KW-0863">Zinc-finger</keyword>
<dbReference type="STRING" id="578462.A0A0L0T2W0"/>
<dbReference type="GO" id="GO:0000122">
    <property type="term" value="P:negative regulation of transcription by RNA polymerase II"/>
    <property type="evidence" value="ECO:0007669"/>
    <property type="project" value="TreeGrafter"/>
</dbReference>
<feature type="region of interest" description="Disordered" evidence="7">
    <location>
        <begin position="61"/>
        <end position="152"/>
    </location>
</feature>
<evidence type="ECO:0000256" key="6">
    <source>
        <dbReference type="PROSITE-ProRule" id="PRU00094"/>
    </source>
</evidence>
<dbReference type="PROSITE" id="PS00344">
    <property type="entry name" value="GATA_ZN_FINGER_1"/>
    <property type="match status" value="2"/>
</dbReference>
<feature type="compositionally biased region" description="Pro residues" evidence="7">
    <location>
        <begin position="7"/>
        <end position="17"/>
    </location>
</feature>
<accession>A0A0L0T2W0</accession>
<gene>
    <name evidence="9" type="ORF">AMAG_13851</name>
</gene>
<keyword evidence="10" id="KW-1185">Reference proteome</keyword>
<dbReference type="GO" id="GO:0005634">
    <property type="term" value="C:nucleus"/>
    <property type="evidence" value="ECO:0007669"/>
    <property type="project" value="UniProtKB-SubCell"/>
</dbReference>
<organism evidence="9 10">
    <name type="scientific">Allomyces macrogynus (strain ATCC 38327)</name>
    <name type="common">Allomyces javanicus var. macrogynus</name>
    <dbReference type="NCBI Taxonomy" id="578462"/>
    <lineage>
        <taxon>Eukaryota</taxon>
        <taxon>Fungi</taxon>
        <taxon>Fungi incertae sedis</taxon>
        <taxon>Blastocladiomycota</taxon>
        <taxon>Blastocladiomycetes</taxon>
        <taxon>Blastocladiales</taxon>
        <taxon>Blastocladiaceae</taxon>
        <taxon>Allomyces</taxon>
    </lineage>
</organism>
<feature type="compositionally biased region" description="Low complexity" evidence="7">
    <location>
        <begin position="786"/>
        <end position="798"/>
    </location>
</feature>
<feature type="region of interest" description="Disordered" evidence="7">
    <location>
        <begin position="1"/>
        <end position="45"/>
    </location>
</feature>
<keyword evidence="2" id="KW-0479">Metal-binding</keyword>
<dbReference type="InterPro" id="IPR039355">
    <property type="entry name" value="Transcription_factor_GATA"/>
</dbReference>
<dbReference type="GO" id="GO:0000978">
    <property type="term" value="F:RNA polymerase II cis-regulatory region sequence-specific DNA binding"/>
    <property type="evidence" value="ECO:0007669"/>
    <property type="project" value="TreeGrafter"/>
</dbReference>
<keyword evidence="4" id="KW-0862">Zinc</keyword>
<evidence type="ECO:0000256" key="5">
    <source>
        <dbReference type="ARBA" id="ARBA00023242"/>
    </source>
</evidence>
<dbReference type="OrthoDB" id="515401at2759"/>
<feature type="compositionally biased region" description="Low complexity" evidence="7">
    <location>
        <begin position="549"/>
        <end position="567"/>
    </location>
</feature>
<evidence type="ECO:0000256" key="7">
    <source>
        <dbReference type="SAM" id="MobiDB-lite"/>
    </source>
</evidence>
<evidence type="ECO:0000313" key="9">
    <source>
        <dbReference type="EMBL" id="KNE68975.1"/>
    </source>
</evidence>
<dbReference type="PANTHER" id="PTHR10071:SF281">
    <property type="entry name" value="BOX A-BINDING FACTOR-RELATED"/>
    <property type="match status" value="1"/>
</dbReference>
<evidence type="ECO:0000259" key="8">
    <source>
        <dbReference type="PROSITE" id="PS50114"/>
    </source>
</evidence>
<feature type="compositionally biased region" description="Pro residues" evidence="7">
    <location>
        <begin position="24"/>
        <end position="40"/>
    </location>
</feature>
<feature type="compositionally biased region" description="Low complexity" evidence="7">
    <location>
        <begin position="122"/>
        <end position="132"/>
    </location>
</feature>
<dbReference type="SUPFAM" id="SSF57716">
    <property type="entry name" value="Glucocorticoid receptor-like (DNA-binding domain)"/>
    <property type="match status" value="2"/>
</dbReference>
<dbReference type="InterPro" id="IPR000679">
    <property type="entry name" value="Znf_GATA"/>
</dbReference>
<feature type="domain" description="GATA-type" evidence="8">
    <location>
        <begin position="862"/>
        <end position="915"/>
    </location>
</feature>
<keyword evidence="5" id="KW-0539">Nucleus</keyword>
<dbReference type="PANTHER" id="PTHR10071">
    <property type="entry name" value="TRANSCRIPTION FACTOR GATA FAMILY MEMBER"/>
    <property type="match status" value="1"/>
</dbReference>
<evidence type="ECO:0000256" key="1">
    <source>
        <dbReference type="ARBA" id="ARBA00004123"/>
    </source>
</evidence>
<dbReference type="AlphaFoldDB" id="A0A0L0T2W0"/>
<proteinExistence type="predicted"/>